<dbReference type="EMBL" id="KN831951">
    <property type="protein sequence ID" value="KIO10623.1"/>
    <property type="molecule type" value="Genomic_DNA"/>
</dbReference>
<dbReference type="Proteomes" id="UP000054217">
    <property type="component" value="Unassembled WGS sequence"/>
</dbReference>
<evidence type="ECO:0000313" key="2">
    <source>
        <dbReference type="Proteomes" id="UP000054217"/>
    </source>
</evidence>
<dbReference type="HOGENOM" id="CLU_2705858_0_0_1"/>
<accession>A0A0C3JN44</accession>
<dbReference type="AlphaFoldDB" id="A0A0C3JN44"/>
<proteinExistence type="predicted"/>
<reference evidence="2" key="2">
    <citation type="submission" date="2015-01" db="EMBL/GenBank/DDBJ databases">
        <title>Evolutionary Origins and Diversification of the Mycorrhizal Mutualists.</title>
        <authorList>
            <consortium name="DOE Joint Genome Institute"/>
            <consortium name="Mycorrhizal Genomics Consortium"/>
            <person name="Kohler A."/>
            <person name="Kuo A."/>
            <person name="Nagy L.G."/>
            <person name="Floudas D."/>
            <person name="Copeland A."/>
            <person name="Barry K.W."/>
            <person name="Cichocki N."/>
            <person name="Veneault-Fourrey C."/>
            <person name="LaButti K."/>
            <person name="Lindquist E.A."/>
            <person name="Lipzen A."/>
            <person name="Lundell T."/>
            <person name="Morin E."/>
            <person name="Murat C."/>
            <person name="Riley R."/>
            <person name="Ohm R."/>
            <person name="Sun H."/>
            <person name="Tunlid A."/>
            <person name="Henrissat B."/>
            <person name="Grigoriev I.V."/>
            <person name="Hibbett D.S."/>
            <person name="Martin F."/>
        </authorList>
    </citation>
    <scope>NUCLEOTIDE SEQUENCE [LARGE SCALE GENOMIC DNA]</scope>
    <source>
        <strain evidence="2">Marx 270</strain>
    </source>
</reference>
<dbReference type="InParanoid" id="A0A0C3JN44"/>
<sequence length="73" mass="8174">MKIPSGSVVPSRRLRLYVSPAAAQRPRIQVHQIQLHGMTAYQMFQTVPRHGSRNLINEYNVATLTSSESPGSR</sequence>
<protein>
    <submittedName>
        <fullName evidence="1">Uncharacterized protein</fullName>
    </submittedName>
</protein>
<evidence type="ECO:0000313" key="1">
    <source>
        <dbReference type="EMBL" id="KIO10623.1"/>
    </source>
</evidence>
<name>A0A0C3JN44_PISTI</name>
<gene>
    <name evidence="1" type="ORF">M404DRAFT_995115</name>
</gene>
<reference evidence="1 2" key="1">
    <citation type="submission" date="2014-04" db="EMBL/GenBank/DDBJ databases">
        <authorList>
            <consortium name="DOE Joint Genome Institute"/>
            <person name="Kuo A."/>
            <person name="Kohler A."/>
            <person name="Costa M.D."/>
            <person name="Nagy L.G."/>
            <person name="Floudas D."/>
            <person name="Copeland A."/>
            <person name="Barry K.W."/>
            <person name="Cichocki N."/>
            <person name="Veneault-Fourrey C."/>
            <person name="LaButti K."/>
            <person name="Lindquist E.A."/>
            <person name="Lipzen A."/>
            <person name="Lundell T."/>
            <person name="Morin E."/>
            <person name="Murat C."/>
            <person name="Sun H."/>
            <person name="Tunlid A."/>
            <person name="Henrissat B."/>
            <person name="Grigoriev I.V."/>
            <person name="Hibbett D.S."/>
            <person name="Martin F."/>
            <person name="Nordberg H.P."/>
            <person name="Cantor M.N."/>
            <person name="Hua S.X."/>
        </authorList>
    </citation>
    <scope>NUCLEOTIDE SEQUENCE [LARGE SCALE GENOMIC DNA]</scope>
    <source>
        <strain evidence="1 2">Marx 270</strain>
    </source>
</reference>
<keyword evidence="2" id="KW-1185">Reference proteome</keyword>
<organism evidence="1 2">
    <name type="scientific">Pisolithus tinctorius Marx 270</name>
    <dbReference type="NCBI Taxonomy" id="870435"/>
    <lineage>
        <taxon>Eukaryota</taxon>
        <taxon>Fungi</taxon>
        <taxon>Dikarya</taxon>
        <taxon>Basidiomycota</taxon>
        <taxon>Agaricomycotina</taxon>
        <taxon>Agaricomycetes</taxon>
        <taxon>Agaricomycetidae</taxon>
        <taxon>Boletales</taxon>
        <taxon>Sclerodermatineae</taxon>
        <taxon>Pisolithaceae</taxon>
        <taxon>Pisolithus</taxon>
    </lineage>
</organism>